<comment type="subcellular location">
    <subcellularLocation>
        <location evidence="1">Cytoplasm</location>
    </subcellularLocation>
</comment>
<evidence type="ECO:0000313" key="9">
    <source>
        <dbReference type="Proteomes" id="UP000315295"/>
    </source>
</evidence>
<name>A0A540NTD5_MALBA</name>
<dbReference type="PROSITE" id="PS50896">
    <property type="entry name" value="LISH"/>
    <property type="match status" value="1"/>
</dbReference>
<dbReference type="CDD" id="cd16652">
    <property type="entry name" value="dRING_Rmd5p-like"/>
    <property type="match status" value="1"/>
</dbReference>
<dbReference type="PANTHER" id="PTHR12170:SF11">
    <property type="entry name" value="PROTEIN RMD5 HOMOLOG"/>
    <property type="match status" value="1"/>
</dbReference>
<gene>
    <name evidence="8" type="ORF">C1H46_000215</name>
</gene>
<evidence type="ECO:0000256" key="5">
    <source>
        <dbReference type="ARBA" id="ARBA00022833"/>
    </source>
</evidence>
<proteinExistence type="predicted"/>
<evidence type="ECO:0000259" key="7">
    <source>
        <dbReference type="PROSITE" id="PS51867"/>
    </source>
</evidence>
<dbReference type="GO" id="GO:0034657">
    <property type="term" value="C:GID complex"/>
    <property type="evidence" value="ECO:0007669"/>
    <property type="project" value="TreeGrafter"/>
</dbReference>
<dbReference type="SUPFAM" id="SSF57850">
    <property type="entry name" value="RING/U-box"/>
    <property type="match status" value="1"/>
</dbReference>
<protein>
    <recommendedName>
        <fullName evidence="7">RING-Gid-type domain-containing protein</fullName>
    </recommendedName>
</protein>
<sequence>MELTTIKDGFDRVTKKQKLSSSKAQEVFDLIDKEMKQTLQKLQSSNGCESQVDCKSSLAELEVKIKDIAPLTQRESTQKELNLALSKYPNILEKSLIPDITKAYRNIDFDTHTTNEIIGSHFYRQGLFEVGDCFISETEESEAAAAIKSQFQELFRIVEAMKHRNLEPALNWAVTNSNKLKPNGSDMLMGGLLWTGRLEYSPYSHLLSPANWDKVTGELTRQFCNLMGQSYKSPLSVTMAAGIQGLPPLLKFMNVMAGKRQEWQSMKQLPVLVELNHEFQFHSIFVCPVSKEQSTEENPPMLMSCGHVLCKQSITKMSKNGTKAFKCPYRPSGVDSAQCRPLVF</sequence>
<evidence type="ECO:0000256" key="1">
    <source>
        <dbReference type="ARBA" id="ARBA00004496"/>
    </source>
</evidence>
<dbReference type="PROSITE" id="PS51867">
    <property type="entry name" value="ZF_RING_GID"/>
    <property type="match status" value="1"/>
</dbReference>
<evidence type="ECO:0000256" key="4">
    <source>
        <dbReference type="ARBA" id="ARBA00022771"/>
    </source>
</evidence>
<dbReference type="InterPro" id="IPR024964">
    <property type="entry name" value="CTLH/CRA"/>
</dbReference>
<keyword evidence="9" id="KW-1185">Reference proteome</keyword>
<dbReference type="FunFam" id="3.30.40.10:FF:000143">
    <property type="entry name" value="Regulator of gluconeogenesis Rmd5"/>
    <property type="match status" value="1"/>
</dbReference>
<feature type="domain" description="RING-Gid-type" evidence="7">
    <location>
        <begin position="287"/>
        <end position="330"/>
    </location>
</feature>
<feature type="zinc finger region" description="RING-Gid-type" evidence="6">
    <location>
        <begin position="287"/>
        <end position="330"/>
    </location>
</feature>
<keyword evidence="5" id="KW-0862">Zinc</keyword>
<keyword evidence="3" id="KW-0479">Metal-binding</keyword>
<dbReference type="InterPro" id="IPR027370">
    <property type="entry name" value="Znf-RING_euk"/>
</dbReference>
<evidence type="ECO:0000256" key="3">
    <source>
        <dbReference type="ARBA" id="ARBA00022723"/>
    </source>
</evidence>
<dbReference type="EMBL" id="VIEB01000005">
    <property type="protein sequence ID" value="TQE14296.1"/>
    <property type="molecule type" value="Genomic_DNA"/>
</dbReference>
<dbReference type="Pfam" id="PF13445">
    <property type="entry name" value="zf-RING_UBOX"/>
    <property type="match status" value="1"/>
</dbReference>
<accession>A0A540NTD5</accession>
<organism evidence="8 9">
    <name type="scientific">Malus baccata</name>
    <name type="common">Siberian crab apple</name>
    <name type="synonym">Pyrus baccata</name>
    <dbReference type="NCBI Taxonomy" id="106549"/>
    <lineage>
        <taxon>Eukaryota</taxon>
        <taxon>Viridiplantae</taxon>
        <taxon>Streptophyta</taxon>
        <taxon>Embryophyta</taxon>
        <taxon>Tracheophyta</taxon>
        <taxon>Spermatophyta</taxon>
        <taxon>Magnoliopsida</taxon>
        <taxon>eudicotyledons</taxon>
        <taxon>Gunneridae</taxon>
        <taxon>Pentapetalae</taxon>
        <taxon>rosids</taxon>
        <taxon>fabids</taxon>
        <taxon>Rosales</taxon>
        <taxon>Rosaceae</taxon>
        <taxon>Amygdaloideae</taxon>
        <taxon>Maleae</taxon>
        <taxon>Malus</taxon>
    </lineage>
</organism>
<dbReference type="Pfam" id="PF10607">
    <property type="entry name" value="CTLH"/>
    <property type="match status" value="1"/>
</dbReference>
<dbReference type="InterPro" id="IPR044063">
    <property type="entry name" value="ZF_RING_GID"/>
</dbReference>
<dbReference type="GO" id="GO:0005737">
    <property type="term" value="C:cytoplasm"/>
    <property type="evidence" value="ECO:0007669"/>
    <property type="project" value="UniProtKB-SubCell"/>
</dbReference>
<dbReference type="AlphaFoldDB" id="A0A540NTD5"/>
<dbReference type="InterPro" id="IPR013083">
    <property type="entry name" value="Znf_RING/FYVE/PHD"/>
</dbReference>
<keyword evidence="4 6" id="KW-0863">Zinc-finger</keyword>
<dbReference type="STRING" id="106549.A0A540NTD5"/>
<dbReference type="GO" id="GO:0061630">
    <property type="term" value="F:ubiquitin protein ligase activity"/>
    <property type="evidence" value="ECO:0007669"/>
    <property type="project" value="InterPro"/>
</dbReference>
<keyword evidence="2" id="KW-0963">Cytoplasm</keyword>
<comment type="caution">
    <text evidence="8">The sequence shown here is derived from an EMBL/GenBank/DDBJ whole genome shotgun (WGS) entry which is preliminary data.</text>
</comment>
<evidence type="ECO:0000256" key="6">
    <source>
        <dbReference type="PROSITE-ProRule" id="PRU01215"/>
    </source>
</evidence>
<dbReference type="InterPro" id="IPR006594">
    <property type="entry name" value="LisH"/>
</dbReference>
<dbReference type="GO" id="GO:0008270">
    <property type="term" value="F:zinc ion binding"/>
    <property type="evidence" value="ECO:0007669"/>
    <property type="project" value="UniProtKB-KW"/>
</dbReference>
<evidence type="ECO:0000256" key="2">
    <source>
        <dbReference type="ARBA" id="ARBA00022490"/>
    </source>
</evidence>
<dbReference type="Gene3D" id="3.30.40.10">
    <property type="entry name" value="Zinc/RING finger domain, C3HC4 (zinc finger)"/>
    <property type="match status" value="1"/>
</dbReference>
<dbReference type="InterPro" id="IPR013144">
    <property type="entry name" value="CRA_dom"/>
</dbReference>
<dbReference type="InterPro" id="IPR045098">
    <property type="entry name" value="Fyv10_fam"/>
</dbReference>
<dbReference type="Proteomes" id="UP000315295">
    <property type="component" value="Unassembled WGS sequence"/>
</dbReference>
<dbReference type="PANTHER" id="PTHR12170">
    <property type="entry name" value="MACROPHAGE ERYTHROBLAST ATTACHER-RELATED"/>
    <property type="match status" value="1"/>
</dbReference>
<dbReference type="GO" id="GO:0043161">
    <property type="term" value="P:proteasome-mediated ubiquitin-dependent protein catabolic process"/>
    <property type="evidence" value="ECO:0007669"/>
    <property type="project" value="InterPro"/>
</dbReference>
<reference evidence="8 9" key="1">
    <citation type="journal article" date="2019" name="G3 (Bethesda)">
        <title>Sequencing of a Wild Apple (Malus baccata) Genome Unravels the Differences Between Cultivated and Wild Apple Species Regarding Disease Resistance and Cold Tolerance.</title>
        <authorList>
            <person name="Chen X."/>
        </authorList>
    </citation>
    <scope>NUCLEOTIDE SEQUENCE [LARGE SCALE GENOMIC DNA]</scope>
    <source>
        <strain evidence="9">cv. Shandingzi</strain>
        <tissue evidence="8">Leaves</tissue>
    </source>
</reference>
<dbReference type="InterPro" id="IPR037683">
    <property type="entry name" value="Rmd5_dRing"/>
</dbReference>
<dbReference type="SMART" id="SM00757">
    <property type="entry name" value="CRA"/>
    <property type="match status" value="1"/>
</dbReference>
<dbReference type="GO" id="GO:0005634">
    <property type="term" value="C:nucleus"/>
    <property type="evidence" value="ECO:0007669"/>
    <property type="project" value="TreeGrafter"/>
</dbReference>
<evidence type="ECO:0000313" key="8">
    <source>
        <dbReference type="EMBL" id="TQE14296.1"/>
    </source>
</evidence>